<dbReference type="EMBL" id="SAUW01000003">
    <property type="protein sequence ID" value="RWR14461.1"/>
    <property type="molecule type" value="Genomic_DNA"/>
</dbReference>
<reference evidence="7 8" key="1">
    <citation type="submission" date="2019-01" db="EMBL/GenBank/DDBJ databases">
        <title>Sinorhodobacter populi sp. nov. isolated from the symptomatic bark tissue of Populus euramericana canker.</title>
        <authorList>
            <person name="Xu G."/>
        </authorList>
    </citation>
    <scope>NUCLEOTIDE SEQUENCE [LARGE SCALE GENOMIC DNA]</scope>
    <source>
        <strain evidence="7 8">2D-5</strain>
    </source>
</reference>
<keyword evidence="7" id="KW-0966">Cell projection</keyword>
<dbReference type="Pfam" id="PF03963">
    <property type="entry name" value="FlgD"/>
    <property type="match status" value="1"/>
</dbReference>
<dbReference type="Pfam" id="PF13860">
    <property type="entry name" value="FlgD_ig"/>
    <property type="match status" value="1"/>
</dbReference>
<comment type="function">
    <text evidence="4 5">Required for flagellar hook formation. May act as a scaffolding protein.</text>
</comment>
<keyword evidence="3 5" id="KW-1005">Bacterial flagellum biogenesis</keyword>
<name>A0A443J1H2_9RHOB</name>
<keyword evidence="7" id="KW-0282">Flagellum</keyword>
<dbReference type="GO" id="GO:0044781">
    <property type="term" value="P:bacterial-type flagellum organization"/>
    <property type="evidence" value="ECO:0007669"/>
    <property type="project" value="UniProtKB-UniRule"/>
</dbReference>
<accession>A0A443J1H2</accession>
<dbReference type="AlphaFoldDB" id="A0A443J1H2"/>
<dbReference type="NCBIfam" id="NF009453">
    <property type="entry name" value="PRK12813.1"/>
    <property type="match status" value="1"/>
</dbReference>
<feature type="domain" description="FlgD/Vpr Ig-like" evidence="6">
    <location>
        <begin position="102"/>
        <end position="171"/>
    </location>
</feature>
<dbReference type="InterPro" id="IPR005648">
    <property type="entry name" value="FlgD"/>
</dbReference>
<evidence type="ECO:0000313" key="8">
    <source>
        <dbReference type="Proteomes" id="UP000285710"/>
    </source>
</evidence>
<evidence type="ECO:0000313" key="7">
    <source>
        <dbReference type="EMBL" id="RWR14461.1"/>
    </source>
</evidence>
<dbReference type="RefSeq" id="WP_128268980.1">
    <property type="nucleotide sequence ID" value="NZ_SAUW01000003.1"/>
</dbReference>
<evidence type="ECO:0000256" key="5">
    <source>
        <dbReference type="RuleBase" id="RU362076"/>
    </source>
</evidence>
<dbReference type="InterPro" id="IPR025965">
    <property type="entry name" value="FlgD/Vpr_Ig-like"/>
</dbReference>
<proteinExistence type="inferred from homology"/>
<evidence type="ECO:0000256" key="1">
    <source>
        <dbReference type="ARBA" id="ARBA00010577"/>
    </source>
</evidence>
<sequence>MTTITAASGAATTTNTYTAKETISSDFQTFLKLMTTQLQNQDPTSPIDSSDYAAQLAQFSQVEQQVKTNDLLEALSAQLGGSGMSQYADWVGMRALAQTPALFDGTAPVTMAFDVASGADQAVLVVKNASGTEVTRLPVPVDASEVAWNGTDASGNLLGAGVYSFSFESYSNGELLSANAAQVYSGITEVRLGTGGVTLLLDNGQEISPGDVVALRAANA</sequence>
<evidence type="ECO:0000256" key="3">
    <source>
        <dbReference type="ARBA" id="ARBA00022795"/>
    </source>
</evidence>
<gene>
    <name evidence="7" type="primary">flgD</name>
    <name evidence="7" type="ORF">D2T33_04465</name>
</gene>
<dbReference type="Proteomes" id="UP000285710">
    <property type="component" value="Unassembled WGS sequence"/>
</dbReference>
<dbReference type="Gene3D" id="2.60.40.4070">
    <property type="match status" value="1"/>
</dbReference>
<reference evidence="7 8" key="2">
    <citation type="submission" date="2019-01" db="EMBL/GenBank/DDBJ databases">
        <authorList>
            <person name="Li Y."/>
        </authorList>
    </citation>
    <scope>NUCLEOTIDE SEQUENCE [LARGE SCALE GENOMIC DNA]</scope>
    <source>
        <strain evidence="7 8">2D-5</strain>
    </source>
</reference>
<comment type="caution">
    <text evidence="7">The sequence shown here is derived from an EMBL/GenBank/DDBJ whole genome shotgun (WGS) entry which is preliminary data.</text>
</comment>
<keyword evidence="8" id="KW-1185">Reference proteome</keyword>
<keyword evidence="7" id="KW-0969">Cilium</keyword>
<dbReference type="Gene3D" id="2.30.30.910">
    <property type="match status" value="1"/>
</dbReference>
<evidence type="ECO:0000256" key="2">
    <source>
        <dbReference type="ARBA" id="ARBA00016013"/>
    </source>
</evidence>
<protein>
    <recommendedName>
        <fullName evidence="2 5">Basal-body rod modification protein FlgD</fullName>
    </recommendedName>
</protein>
<organism evidence="7 8">
    <name type="scientific">Paenirhodobacter populi</name>
    <dbReference type="NCBI Taxonomy" id="2306993"/>
    <lineage>
        <taxon>Bacteria</taxon>
        <taxon>Pseudomonadati</taxon>
        <taxon>Pseudomonadota</taxon>
        <taxon>Alphaproteobacteria</taxon>
        <taxon>Rhodobacterales</taxon>
        <taxon>Rhodobacter group</taxon>
        <taxon>Paenirhodobacter</taxon>
    </lineage>
</organism>
<evidence type="ECO:0000259" key="6">
    <source>
        <dbReference type="Pfam" id="PF13860"/>
    </source>
</evidence>
<evidence type="ECO:0000256" key="4">
    <source>
        <dbReference type="ARBA" id="ARBA00024746"/>
    </source>
</evidence>
<comment type="similarity">
    <text evidence="1 5">Belongs to the FlgD family.</text>
</comment>